<feature type="domain" description="HDOD" evidence="2">
    <location>
        <begin position="213"/>
        <end position="397"/>
    </location>
</feature>
<dbReference type="Gene3D" id="3.20.20.450">
    <property type="entry name" value="EAL domain"/>
    <property type="match status" value="1"/>
</dbReference>
<dbReference type="InterPro" id="IPR052340">
    <property type="entry name" value="RNase_Y/CdgJ"/>
</dbReference>
<proteinExistence type="predicted"/>
<evidence type="ECO:0000313" key="4">
    <source>
        <dbReference type="Proteomes" id="UP000218767"/>
    </source>
</evidence>
<evidence type="ECO:0000259" key="2">
    <source>
        <dbReference type="PROSITE" id="PS51833"/>
    </source>
</evidence>
<accession>A0A2A4XG19</accession>
<dbReference type="SUPFAM" id="SSF109604">
    <property type="entry name" value="HD-domain/PDEase-like"/>
    <property type="match status" value="1"/>
</dbReference>
<dbReference type="PROSITE" id="PS51833">
    <property type="entry name" value="HDOD"/>
    <property type="match status" value="1"/>
</dbReference>
<dbReference type="PANTHER" id="PTHR33525:SF4">
    <property type="entry name" value="CYCLIC DI-GMP PHOSPHODIESTERASE CDGJ"/>
    <property type="match status" value="1"/>
</dbReference>
<evidence type="ECO:0000313" key="3">
    <source>
        <dbReference type="EMBL" id="PCI81612.1"/>
    </source>
</evidence>
<feature type="domain" description="EAL" evidence="1">
    <location>
        <begin position="1"/>
        <end position="219"/>
    </location>
</feature>
<gene>
    <name evidence="3" type="ORF">COB20_01280</name>
</gene>
<dbReference type="InterPro" id="IPR001633">
    <property type="entry name" value="EAL_dom"/>
</dbReference>
<dbReference type="PANTHER" id="PTHR33525">
    <property type="match status" value="1"/>
</dbReference>
<dbReference type="PIRSF" id="PIRSF003180">
    <property type="entry name" value="DiGMPpdiest_YuxH"/>
    <property type="match status" value="1"/>
</dbReference>
<sequence length="409" mass="46035">MMNNLAESTEIYSSRKNIFIARQPIFDAELNVQAYELLFRDEDVSVANISDGNMASSQVMINAFLEIGIDSISDNRISFINLTRDFIVGRLPLPVTPNAVVIEILEDIVVDDELIAALKDFSSQGFRLALDDYTFTDDKQPLFDIVDIVKIDILDCDRDTLVSDVRALQKCNVKLLAEKVETREDFELCKSLDFDFFQGYFISRPEIIKGQALKPSRISLLEILAMLEDPDCDMAVLENLISQDVTVSYKILRIINSSFFGFRRKIDSVKQAVVSLGMKAIRDWFVILALTSIEDKPRELIMLTLVRARMMQALAEKKNLSPDPCFTTGLFSLIDAIMDQPMDEILKALPLSSDIANALVKREGEVGKLLSLVLNYERGNWSEVTDCGISADDLSSAYLESMAWATELM</sequence>
<dbReference type="EMBL" id="NVUL01000004">
    <property type="protein sequence ID" value="PCI81612.1"/>
    <property type="molecule type" value="Genomic_DNA"/>
</dbReference>
<dbReference type="Proteomes" id="UP000218767">
    <property type="component" value="Unassembled WGS sequence"/>
</dbReference>
<dbReference type="SUPFAM" id="SSF141868">
    <property type="entry name" value="EAL domain-like"/>
    <property type="match status" value="1"/>
</dbReference>
<dbReference type="Gene3D" id="1.10.3210.10">
    <property type="entry name" value="Hypothetical protein af1432"/>
    <property type="match status" value="1"/>
</dbReference>
<comment type="caution">
    <text evidence="3">The sequence shown here is derived from an EMBL/GenBank/DDBJ whole genome shotgun (WGS) entry which is preliminary data.</text>
</comment>
<name>A0A2A4XG19_9GAMM</name>
<dbReference type="InterPro" id="IPR014408">
    <property type="entry name" value="dGMP_Pdiesterase_EAL/HD-GYP"/>
</dbReference>
<dbReference type="Pfam" id="PF08668">
    <property type="entry name" value="HDOD"/>
    <property type="match status" value="1"/>
</dbReference>
<evidence type="ECO:0008006" key="5">
    <source>
        <dbReference type="Google" id="ProtNLM"/>
    </source>
</evidence>
<organism evidence="3 4">
    <name type="scientific">SAR86 cluster bacterium</name>
    <dbReference type="NCBI Taxonomy" id="2030880"/>
    <lineage>
        <taxon>Bacteria</taxon>
        <taxon>Pseudomonadati</taxon>
        <taxon>Pseudomonadota</taxon>
        <taxon>Gammaproteobacteria</taxon>
        <taxon>SAR86 cluster</taxon>
    </lineage>
</organism>
<dbReference type="InterPro" id="IPR013976">
    <property type="entry name" value="HDOD"/>
</dbReference>
<evidence type="ECO:0000259" key="1">
    <source>
        <dbReference type="PROSITE" id="PS50883"/>
    </source>
</evidence>
<dbReference type="Pfam" id="PF00563">
    <property type="entry name" value="EAL"/>
    <property type="match status" value="1"/>
</dbReference>
<dbReference type="AlphaFoldDB" id="A0A2A4XG19"/>
<dbReference type="SMART" id="SM00052">
    <property type="entry name" value="EAL"/>
    <property type="match status" value="1"/>
</dbReference>
<dbReference type="InterPro" id="IPR035919">
    <property type="entry name" value="EAL_sf"/>
</dbReference>
<dbReference type="PROSITE" id="PS50883">
    <property type="entry name" value="EAL"/>
    <property type="match status" value="1"/>
</dbReference>
<protein>
    <recommendedName>
        <fullName evidence="5">HDOD domain-containing protein</fullName>
    </recommendedName>
</protein>
<reference evidence="4" key="1">
    <citation type="submission" date="2017-08" db="EMBL/GenBank/DDBJ databases">
        <title>A dynamic microbial community with high functional redundancy inhabits the cold, oxic subseafloor aquifer.</title>
        <authorList>
            <person name="Tully B.J."/>
            <person name="Wheat C.G."/>
            <person name="Glazer B.T."/>
            <person name="Huber J.A."/>
        </authorList>
    </citation>
    <scope>NUCLEOTIDE SEQUENCE [LARGE SCALE GENOMIC DNA]</scope>
</reference>